<dbReference type="EMBL" id="SOHM01000031">
    <property type="protein sequence ID" value="TFD87008.1"/>
    <property type="molecule type" value="Genomic_DNA"/>
</dbReference>
<protein>
    <submittedName>
        <fullName evidence="2">Uncharacterized protein</fullName>
    </submittedName>
</protein>
<feature type="transmembrane region" description="Helical" evidence="1">
    <location>
        <begin position="43"/>
        <end position="68"/>
    </location>
</feature>
<accession>A0A4R9BM53</accession>
<name>A0A4R9BM53_9MICO</name>
<keyword evidence="3" id="KW-1185">Reference proteome</keyword>
<evidence type="ECO:0000313" key="3">
    <source>
        <dbReference type="Proteomes" id="UP000298468"/>
    </source>
</evidence>
<evidence type="ECO:0000256" key="1">
    <source>
        <dbReference type="SAM" id="Phobius"/>
    </source>
</evidence>
<dbReference type="OrthoDB" id="5118382at2"/>
<dbReference type="Proteomes" id="UP000298468">
    <property type="component" value="Unassembled WGS sequence"/>
</dbReference>
<evidence type="ECO:0000313" key="2">
    <source>
        <dbReference type="EMBL" id="TFD87008.1"/>
    </source>
</evidence>
<gene>
    <name evidence="2" type="ORF">E3T61_14165</name>
</gene>
<proteinExistence type="predicted"/>
<reference evidence="2 3" key="1">
    <citation type="submission" date="2019-03" db="EMBL/GenBank/DDBJ databases">
        <title>Genomics of glacier-inhabiting Cryobacterium strains.</title>
        <authorList>
            <person name="Liu Q."/>
            <person name="Xin Y.-H."/>
        </authorList>
    </citation>
    <scope>NUCLEOTIDE SEQUENCE [LARGE SCALE GENOMIC DNA]</scope>
    <source>
        <strain evidence="2 3">Sr59</strain>
    </source>
</reference>
<sequence length="81" mass="8968">MKSLDLVLNAVIVLPAALFLAYIGYYYFDFGLFMMLPNGITEFFLGIPAIQYVALAVALAAIVAKIALRGSIKRQEMENHI</sequence>
<organism evidence="2 3">
    <name type="scientific">Cryobacterium lactosi</name>
    <dbReference type="NCBI Taxonomy" id="1259202"/>
    <lineage>
        <taxon>Bacteria</taxon>
        <taxon>Bacillati</taxon>
        <taxon>Actinomycetota</taxon>
        <taxon>Actinomycetes</taxon>
        <taxon>Micrococcales</taxon>
        <taxon>Microbacteriaceae</taxon>
        <taxon>Cryobacterium</taxon>
    </lineage>
</organism>
<dbReference type="AlphaFoldDB" id="A0A4R9BM53"/>
<keyword evidence="1" id="KW-0472">Membrane</keyword>
<comment type="caution">
    <text evidence="2">The sequence shown here is derived from an EMBL/GenBank/DDBJ whole genome shotgun (WGS) entry which is preliminary data.</text>
</comment>
<feature type="transmembrane region" description="Helical" evidence="1">
    <location>
        <begin position="7"/>
        <end position="28"/>
    </location>
</feature>
<keyword evidence="1" id="KW-0812">Transmembrane</keyword>
<dbReference type="RefSeq" id="WP_134641489.1">
    <property type="nucleotide sequence ID" value="NZ_SOHM01000031.1"/>
</dbReference>
<keyword evidence="1" id="KW-1133">Transmembrane helix</keyword>